<evidence type="ECO:0000313" key="1">
    <source>
        <dbReference type="EMBL" id="SEL01567.1"/>
    </source>
</evidence>
<sequence>MNKSVFGVGGVLVVLLVGGFAWQRDDALSPEAEGWLKQFSERPKHSDAYLYLNGLDAPADEEPAELGAARLAHYQQWLATSEPSDQYWELQQATLPLPQGPAFCAREESACWRDLFASDPSEVLAEHAVLLERYRHLMTLDDYATLTSPTLSDPLPPFFYLRRGHQLQALYALQLAKSGAGSEALRLLESDLVQLRRQLAQADHLVLKMILIAMLDEHLNWLALLYREGLIVAPQPIQPLSESERSLHLALQREFAGSAEMYAQLGAGDLGSGEPKVLEHVALVLVYKPQMTINRALLPYQTLSAVSLLKPAAFRQSLENDRQKTAMERSWRNYVGVVLSDIALPDFNIYIGRVLDLDAKFKLLNLLPQLPKNTPPSAAQLAALEQADNPYQRGQLPFWQADIAKLCYPGPLPQHKGSRCL</sequence>
<organism evidence="1 2">
    <name type="scientific">Atopomonas hussainii</name>
    <dbReference type="NCBI Taxonomy" id="1429083"/>
    <lineage>
        <taxon>Bacteria</taxon>
        <taxon>Pseudomonadati</taxon>
        <taxon>Pseudomonadota</taxon>
        <taxon>Gammaproteobacteria</taxon>
        <taxon>Pseudomonadales</taxon>
        <taxon>Pseudomonadaceae</taxon>
        <taxon>Atopomonas</taxon>
    </lineage>
</organism>
<name>A0A1H7LT96_9GAMM</name>
<protein>
    <submittedName>
        <fullName evidence="1">Uncharacterized protein</fullName>
    </submittedName>
</protein>
<dbReference type="EMBL" id="FOAS01000007">
    <property type="protein sequence ID" value="SEL01567.1"/>
    <property type="molecule type" value="Genomic_DNA"/>
</dbReference>
<accession>A0A1H7LT96</accession>
<reference evidence="1 2" key="1">
    <citation type="submission" date="2016-10" db="EMBL/GenBank/DDBJ databases">
        <authorList>
            <person name="de Groot N.N."/>
        </authorList>
    </citation>
    <scope>NUCLEOTIDE SEQUENCE [LARGE SCALE GENOMIC DNA]</scope>
    <source>
        <strain evidence="1 2">JCM 19513</strain>
    </source>
</reference>
<proteinExistence type="predicted"/>
<dbReference type="Proteomes" id="UP000185766">
    <property type="component" value="Unassembled WGS sequence"/>
</dbReference>
<evidence type="ECO:0000313" key="2">
    <source>
        <dbReference type="Proteomes" id="UP000185766"/>
    </source>
</evidence>
<gene>
    <name evidence="1" type="ORF">SAMN05216214_107103</name>
</gene>
<keyword evidence="2" id="KW-1185">Reference proteome</keyword>
<dbReference type="AlphaFoldDB" id="A0A1H7LT96"/>